<dbReference type="EMBL" id="DXAN01000029">
    <property type="protein sequence ID" value="HJA09361.1"/>
    <property type="molecule type" value="Genomic_DNA"/>
</dbReference>
<name>A0A9D2KM34_9BACT</name>
<evidence type="ECO:0000313" key="2">
    <source>
        <dbReference type="Proteomes" id="UP000824225"/>
    </source>
</evidence>
<reference evidence="1" key="2">
    <citation type="submission" date="2021-04" db="EMBL/GenBank/DDBJ databases">
        <authorList>
            <person name="Gilroy R."/>
        </authorList>
    </citation>
    <scope>NUCLEOTIDE SEQUENCE</scope>
    <source>
        <strain evidence="1">CHK186-16707</strain>
    </source>
</reference>
<comment type="caution">
    <text evidence="1">The sequence shown here is derived from an EMBL/GenBank/DDBJ whole genome shotgun (WGS) entry which is preliminary data.</text>
</comment>
<accession>A0A9D2KM34</accession>
<sequence>MKKRSRSALVAGRRECWKQSIGKIVPAASHADFFTVFFCHYVPALYPVQAGIPLFRKVGKAVELNGKRGELCAMRRPPR</sequence>
<dbReference type="AlphaFoldDB" id="A0A9D2KM34"/>
<protein>
    <submittedName>
        <fullName evidence="1">Uncharacterized protein</fullName>
    </submittedName>
</protein>
<gene>
    <name evidence="1" type="ORF">H9962_09275</name>
</gene>
<reference evidence="1" key="1">
    <citation type="journal article" date="2021" name="PeerJ">
        <title>Extensive microbial diversity within the chicken gut microbiome revealed by metagenomics and culture.</title>
        <authorList>
            <person name="Gilroy R."/>
            <person name="Ravi A."/>
            <person name="Getino M."/>
            <person name="Pursley I."/>
            <person name="Horton D.L."/>
            <person name="Alikhan N.F."/>
            <person name="Baker D."/>
            <person name="Gharbi K."/>
            <person name="Hall N."/>
            <person name="Watson M."/>
            <person name="Adriaenssens E.M."/>
            <person name="Foster-Nyarko E."/>
            <person name="Jarju S."/>
            <person name="Secka A."/>
            <person name="Antonio M."/>
            <person name="Oren A."/>
            <person name="Chaudhuri R.R."/>
            <person name="La Ragione R."/>
            <person name="Hildebrand F."/>
            <person name="Pallen M.J."/>
        </authorList>
    </citation>
    <scope>NUCLEOTIDE SEQUENCE</scope>
    <source>
        <strain evidence="1">CHK186-16707</strain>
    </source>
</reference>
<evidence type="ECO:0000313" key="1">
    <source>
        <dbReference type="EMBL" id="HJA09361.1"/>
    </source>
</evidence>
<dbReference type="Proteomes" id="UP000824225">
    <property type="component" value="Unassembled WGS sequence"/>
</dbReference>
<organism evidence="1 2">
    <name type="scientific">Candidatus Mailhella merdigallinarum</name>
    <dbReference type="NCBI Taxonomy" id="2838658"/>
    <lineage>
        <taxon>Bacteria</taxon>
        <taxon>Pseudomonadati</taxon>
        <taxon>Thermodesulfobacteriota</taxon>
        <taxon>Desulfovibrionia</taxon>
        <taxon>Desulfovibrionales</taxon>
        <taxon>Desulfovibrionaceae</taxon>
        <taxon>Mailhella</taxon>
    </lineage>
</organism>
<proteinExistence type="predicted"/>